<feature type="region of interest" description="Disordered" evidence="5">
    <location>
        <begin position="174"/>
        <end position="225"/>
    </location>
</feature>
<evidence type="ECO:0000259" key="6">
    <source>
        <dbReference type="PROSITE" id="PS50004"/>
    </source>
</evidence>
<gene>
    <name evidence="8" type="ORF">PVAP13_6KG334800</name>
</gene>
<accession>A0A8T0RHW9</accession>
<dbReference type="SUPFAM" id="SSF49562">
    <property type="entry name" value="C2 domain (Calcium/lipid-binding domain, CaLB)"/>
    <property type="match status" value="2"/>
</dbReference>
<dbReference type="Gene3D" id="2.60.40.150">
    <property type="entry name" value="C2 domain"/>
    <property type="match status" value="2"/>
</dbReference>
<feature type="region of interest" description="Disordered" evidence="5">
    <location>
        <begin position="244"/>
        <end position="272"/>
    </location>
</feature>
<evidence type="ECO:0000256" key="3">
    <source>
        <dbReference type="ARBA" id="ARBA00022989"/>
    </source>
</evidence>
<name>A0A8T0RHW9_PANVG</name>
<evidence type="ECO:0000256" key="1">
    <source>
        <dbReference type="ARBA" id="ARBA00004167"/>
    </source>
</evidence>
<dbReference type="PANTHER" id="PTHR46296">
    <property type="entry name" value="BNAA05G37250D PROTEIN"/>
    <property type="match status" value="1"/>
</dbReference>
<evidence type="ECO:0000313" key="9">
    <source>
        <dbReference type="Proteomes" id="UP000823388"/>
    </source>
</evidence>
<feature type="domain" description="VASt" evidence="7">
    <location>
        <begin position="300"/>
        <end position="472"/>
    </location>
</feature>
<dbReference type="Gene3D" id="2.30.29.30">
    <property type="entry name" value="Pleckstrin-homology domain (PH domain)/Phosphotyrosine-binding domain (PTB)"/>
    <property type="match status" value="1"/>
</dbReference>
<dbReference type="GO" id="GO:0016020">
    <property type="term" value="C:membrane"/>
    <property type="evidence" value="ECO:0007669"/>
    <property type="project" value="UniProtKB-SubCell"/>
</dbReference>
<protein>
    <recommendedName>
        <fullName evidence="10">C2 and GRAM domain-containing protein</fullName>
    </recommendedName>
</protein>
<dbReference type="SMART" id="SM00568">
    <property type="entry name" value="GRAM"/>
    <property type="match status" value="1"/>
</dbReference>
<feature type="domain" description="C2" evidence="6">
    <location>
        <begin position="569"/>
        <end position="686"/>
    </location>
</feature>
<keyword evidence="2" id="KW-0812">Transmembrane</keyword>
<dbReference type="AlphaFoldDB" id="A0A8T0RHW9"/>
<dbReference type="InterPro" id="IPR044511">
    <property type="entry name" value="At1g03370/At5g50170-like"/>
</dbReference>
<organism evidence="8 9">
    <name type="scientific">Panicum virgatum</name>
    <name type="common">Blackwell switchgrass</name>
    <dbReference type="NCBI Taxonomy" id="38727"/>
    <lineage>
        <taxon>Eukaryota</taxon>
        <taxon>Viridiplantae</taxon>
        <taxon>Streptophyta</taxon>
        <taxon>Embryophyta</taxon>
        <taxon>Tracheophyta</taxon>
        <taxon>Spermatophyta</taxon>
        <taxon>Magnoliopsida</taxon>
        <taxon>Liliopsida</taxon>
        <taxon>Poales</taxon>
        <taxon>Poaceae</taxon>
        <taxon>PACMAD clade</taxon>
        <taxon>Panicoideae</taxon>
        <taxon>Panicodae</taxon>
        <taxon>Paniceae</taxon>
        <taxon>Panicinae</taxon>
        <taxon>Panicum</taxon>
        <taxon>Panicum sect. Hiantes</taxon>
    </lineage>
</organism>
<feature type="domain" description="VASt" evidence="7">
    <location>
        <begin position="901"/>
        <end position="1068"/>
    </location>
</feature>
<dbReference type="SMART" id="SM00239">
    <property type="entry name" value="C2"/>
    <property type="match status" value="2"/>
</dbReference>
<dbReference type="EMBL" id="CM029047">
    <property type="protein sequence ID" value="KAG2584685.1"/>
    <property type="molecule type" value="Genomic_DNA"/>
</dbReference>
<dbReference type="InterPro" id="IPR000008">
    <property type="entry name" value="C2_dom"/>
</dbReference>
<evidence type="ECO:0000259" key="7">
    <source>
        <dbReference type="PROSITE" id="PS51778"/>
    </source>
</evidence>
<reference evidence="8" key="1">
    <citation type="submission" date="2020-05" db="EMBL/GenBank/DDBJ databases">
        <title>WGS assembly of Panicum virgatum.</title>
        <authorList>
            <person name="Lovell J.T."/>
            <person name="Jenkins J."/>
            <person name="Shu S."/>
            <person name="Juenger T.E."/>
            <person name="Schmutz J."/>
        </authorList>
    </citation>
    <scope>NUCLEOTIDE SEQUENCE</scope>
    <source>
        <strain evidence="8">AP13</strain>
    </source>
</reference>
<feature type="compositionally biased region" description="Polar residues" evidence="5">
    <location>
        <begin position="194"/>
        <end position="208"/>
    </location>
</feature>
<dbReference type="Proteomes" id="UP000823388">
    <property type="component" value="Chromosome 6K"/>
</dbReference>
<evidence type="ECO:0000313" key="8">
    <source>
        <dbReference type="EMBL" id="KAG2584685.1"/>
    </source>
</evidence>
<dbReference type="PROSITE" id="PS51778">
    <property type="entry name" value="VAST"/>
    <property type="match status" value="2"/>
</dbReference>
<dbReference type="PROSITE" id="PS50004">
    <property type="entry name" value="C2"/>
    <property type="match status" value="2"/>
</dbReference>
<proteinExistence type="predicted"/>
<evidence type="ECO:0008006" key="10">
    <source>
        <dbReference type="Google" id="ProtNLM"/>
    </source>
</evidence>
<dbReference type="InterPro" id="IPR004182">
    <property type="entry name" value="GRAM"/>
</dbReference>
<dbReference type="PANTHER" id="PTHR46296:SF2">
    <property type="entry name" value="OS08G0492400 PROTEIN"/>
    <property type="match status" value="1"/>
</dbReference>
<keyword evidence="9" id="KW-1185">Reference proteome</keyword>
<dbReference type="PRINTS" id="PR00360">
    <property type="entry name" value="C2DOMAIN"/>
</dbReference>
<dbReference type="InterPro" id="IPR035892">
    <property type="entry name" value="C2_domain_sf"/>
</dbReference>
<dbReference type="OrthoDB" id="67700at2759"/>
<comment type="caution">
    <text evidence="8">The sequence shown here is derived from an EMBL/GenBank/DDBJ whole genome shotgun (WGS) entry which is preliminary data.</text>
</comment>
<dbReference type="InterPro" id="IPR011993">
    <property type="entry name" value="PH-like_dom_sf"/>
</dbReference>
<keyword evidence="4" id="KW-0472">Membrane</keyword>
<comment type="subcellular location">
    <subcellularLocation>
        <location evidence="1">Membrane</location>
        <topology evidence="1">Single-pass membrane protein</topology>
    </subcellularLocation>
</comment>
<dbReference type="Pfam" id="PF16016">
    <property type="entry name" value="VASt"/>
    <property type="match status" value="2"/>
</dbReference>
<dbReference type="Pfam" id="PF00168">
    <property type="entry name" value="C2"/>
    <property type="match status" value="2"/>
</dbReference>
<feature type="domain" description="C2" evidence="6">
    <location>
        <begin position="1"/>
        <end position="102"/>
    </location>
</feature>
<keyword evidence="3" id="KW-1133">Transmembrane helix</keyword>
<dbReference type="InterPro" id="IPR031968">
    <property type="entry name" value="VASt"/>
</dbReference>
<sequence length="1068" mass="119227">MRLTVRVIEARNLRAMDSNGFSDPYVKLQLGKQRFKTKVIKMNLNPTWDQEFSFLVGDVRDVLKLDVYDEDILRMDDFLGQLRVPLEDVLAAEDLSLGTQWYQLLPKGKTDKAVDCGEICVSISLESAGATRSWSDDLAAELTDIERDYSLSSQSTAPSIALSYRETETCKEDSINEYSDGSEIPAEDKCSEVTDGNQAATEDSSKGNSYAALNGTETSSSKTDKPSFVDRVCQIFVRKNGDVVQTSSGSSEASEEVQEEPGGLDIPVSQNDNACPEATYSELLKSLESRHEEVEMPVNLQGILVNQSYLASPSDLNNLLFSPDSDFKQAMIELQGCTDFKTEPWRLDSDGESLKRVVTYTTAPSKLVKAVRATEEQSYLKADGKEYAVLLSVSTPDVPCGTYFRTEILFQIMPGPELDSQQQTSHLVISWRINFLQSTMMKGIIENGARQGLEQNYAQFSELLSEKIKPIDVEGSGSDKDQVLASLQGAQESDWKIAFLYFCNFGVLSSLFVSIYVVLHVLQVTSSSVQGLEFPGLDLPDSLSEIIMGGLLFLQVQNILKKITCFVQARGQKGGDHGVKAQGDGWLLTVALIEGIKLAPVDATGFSDPYVVFTCNGKTKTSSIKFQTLEPQWNEIFEFDAMDDPPSVMSVHVYDFDGPFDEVTSLGHAEINFVKSNLSELADVWVPLKGNLAQSWQSKLHLRIFLDNSKGTGMVTEYLSKMEKEVGKKMTLRSPRTNTAFQELFSLPAEEFLISSFTCYLKRKLPTQGHLFLSPRTIGFYSSMFGRKTKFYFLWEDIEDIQGIPQSISSWSPSVVITLHRGRGMDAKHGAKSMDNGKLKFCLQSFASFSVAHRTIMALWKARSLSTELKVQLAEEQSQTNSLQSEDSGIFVGIEDVKGLQMTEVFSSTISTNMASLMEVFEGGSLEMKVMEKVGCQKYSATQWESDKPNEYQRQIHYKFSKKLSPVGGEVTGTQQKSPMPNKKGWIIEEVMELQGVLLGDFFTLHIKYQIEDLTPKQRASNVQVFLGIEWSKSTRHQKRIEKNVFSSSSARLKEMFSMASRELSRAR</sequence>
<evidence type="ECO:0000256" key="5">
    <source>
        <dbReference type="SAM" id="MobiDB-lite"/>
    </source>
</evidence>
<evidence type="ECO:0000256" key="2">
    <source>
        <dbReference type="ARBA" id="ARBA00022692"/>
    </source>
</evidence>
<dbReference type="Pfam" id="PF02893">
    <property type="entry name" value="GRAM"/>
    <property type="match status" value="1"/>
</dbReference>
<dbReference type="CDD" id="cd00030">
    <property type="entry name" value="C2"/>
    <property type="match status" value="2"/>
</dbReference>
<evidence type="ECO:0000256" key="4">
    <source>
        <dbReference type="ARBA" id="ARBA00023136"/>
    </source>
</evidence>